<protein>
    <submittedName>
        <fullName evidence="2">Uncharacterized protein</fullName>
    </submittedName>
</protein>
<keyword evidence="1" id="KW-0812">Transmembrane</keyword>
<accession>B3R081</accession>
<evidence type="ECO:0000313" key="2">
    <source>
        <dbReference type="EMBL" id="CAP18245.1"/>
    </source>
</evidence>
<gene>
    <name evidence="2" type="ordered locus">ATP_00058</name>
</gene>
<proteinExistence type="predicted"/>
<feature type="transmembrane region" description="Helical" evidence="1">
    <location>
        <begin position="9"/>
        <end position="28"/>
    </location>
</feature>
<keyword evidence="3" id="KW-1185">Reference proteome</keyword>
<evidence type="ECO:0000313" key="3">
    <source>
        <dbReference type="Proteomes" id="UP000002020"/>
    </source>
</evidence>
<keyword evidence="1" id="KW-0472">Membrane</keyword>
<sequence length="60" mass="7099">MVFINTKQLLTFFGIFCAMTLFYLWFVFDLTPSKVLKIISRESRTSTEETVVKKDKDKDK</sequence>
<keyword evidence="1" id="KW-1133">Transmembrane helix</keyword>
<dbReference type="KEGG" id="pml:ATP_00058"/>
<name>B3R081_PHYMT</name>
<organism evidence="3">
    <name type="scientific">Phytoplasma mali (strain AT)</name>
    <dbReference type="NCBI Taxonomy" id="482235"/>
    <lineage>
        <taxon>Bacteria</taxon>
        <taxon>Bacillati</taxon>
        <taxon>Mycoplasmatota</taxon>
        <taxon>Mollicutes</taxon>
        <taxon>Acholeplasmatales</taxon>
        <taxon>Acholeplasmataceae</taxon>
        <taxon>Candidatus Phytoplasma</taxon>
        <taxon>16SrX (Apple proliferation group)</taxon>
    </lineage>
</organism>
<dbReference type="Proteomes" id="UP000002020">
    <property type="component" value="Chromosome"/>
</dbReference>
<evidence type="ECO:0000256" key="1">
    <source>
        <dbReference type="SAM" id="Phobius"/>
    </source>
</evidence>
<dbReference type="AlphaFoldDB" id="B3R081"/>
<dbReference type="EMBL" id="CU469464">
    <property type="protein sequence ID" value="CAP18245.1"/>
    <property type="molecule type" value="Genomic_DNA"/>
</dbReference>
<dbReference type="HOGENOM" id="CLU_2931053_0_0_14"/>
<reference evidence="2 3" key="1">
    <citation type="journal article" date="2008" name="BMC Genomics">
        <title>The linear chromosome of the plant-pathogenic mycoplasma 'Candidatus Phytoplasma mali'.</title>
        <authorList>
            <person name="Kube M."/>
            <person name="Schneider B."/>
            <person name="Kuhl H."/>
            <person name="Dandekar T."/>
            <person name="Heitmann K."/>
            <person name="Migdoll A.M."/>
            <person name="Reinhardt R."/>
            <person name="Seemueller E."/>
        </authorList>
    </citation>
    <scope>NUCLEOTIDE SEQUENCE [LARGE SCALE GENOMIC DNA]</scope>
    <source>
        <strain evidence="2 3">AT</strain>
    </source>
</reference>